<dbReference type="PANTHER" id="PTHR30290:SF38">
    <property type="entry name" value="D,D-DIPEPTIDE-BINDING PERIPLASMIC PROTEIN DDPA-RELATED"/>
    <property type="match status" value="1"/>
</dbReference>
<evidence type="ECO:0000256" key="1">
    <source>
        <dbReference type="ARBA" id="ARBA00004418"/>
    </source>
</evidence>
<dbReference type="OrthoDB" id="9803988at2"/>
<dbReference type="InterPro" id="IPR000914">
    <property type="entry name" value="SBP_5_dom"/>
</dbReference>
<dbReference type="GO" id="GO:0030288">
    <property type="term" value="C:outer membrane-bounded periplasmic space"/>
    <property type="evidence" value="ECO:0007669"/>
    <property type="project" value="UniProtKB-ARBA"/>
</dbReference>
<dbReference type="Proteomes" id="UP000199101">
    <property type="component" value="Unassembled WGS sequence"/>
</dbReference>
<sequence length="511" mass="56071">MKTIKWGLKTALTALVMSGVAISATPAFAAGKLTVSSSQDPGSWDPIDTFLVAWAAVSTNIFDGLTYRGPDLKLVPGLAESWEELDQGKRIRFKLRHNVKFHDGEPFNAEAVKFTFDRLLGEQGAKGPQRSNYTAIESVDIIDDYTVDMKLKTPDPVLLTKLAGYGAMIVPPKYIKEKGEDFFNLNPVGTGAFKFVSYTPKVNIKLEANPDYWGGAPKLSELEYRFISEPATAVAELQAGRVDIVIPPTIPIGMLPVIQGDSKLEIASVPGPTVDSLRFNTRDGITADPRVRKAIIMAVDRDTIVKSILAGQGTEIVSFQNSLSFGYDPDLKPIPFDQAGAKKLLAEAGVKPGAPIQIDIRGNDATMNEVAQVVASYLQMVGLTATIKPYETNVLLNDIIPQGKTGAMFQQKWGGWTFDYDNTAYSMYHSGEKWNPYEKDATLDKLLESQRPLTDRAEREKVLKDIGKYVADKALELPLYNSNAIYGVSKRVKGFVPAPDTRIKLNEVTVD</sequence>
<reference evidence="7" key="1">
    <citation type="submission" date="2016-08" db="EMBL/GenBank/DDBJ databases">
        <authorList>
            <person name="Varghese N."/>
            <person name="Submissions Spin"/>
        </authorList>
    </citation>
    <scope>NUCLEOTIDE SEQUENCE [LARGE SCALE GENOMIC DNA]</scope>
    <source>
        <strain evidence="7">HAMBI 2975</strain>
    </source>
</reference>
<dbReference type="GO" id="GO:0043190">
    <property type="term" value="C:ATP-binding cassette (ABC) transporter complex"/>
    <property type="evidence" value="ECO:0007669"/>
    <property type="project" value="InterPro"/>
</dbReference>
<dbReference type="STRING" id="410764.GA0061103_2114"/>
<dbReference type="PIRSF" id="PIRSF002741">
    <property type="entry name" value="MppA"/>
    <property type="match status" value="1"/>
</dbReference>
<name>A0A1C3UFX2_9HYPH</name>
<feature type="domain" description="Solute-binding protein family 5" evidence="5">
    <location>
        <begin position="73"/>
        <end position="433"/>
    </location>
</feature>
<dbReference type="GO" id="GO:1904680">
    <property type="term" value="F:peptide transmembrane transporter activity"/>
    <property type="evidence" value="ECO:0007669"/>
    <property type="project" value="TreeGrafter"/>
</dbReference>
<dbReference type="Gene3D" id="3.40.190.10">
    <property type="entry name" value="Periplasmic binding protein-like II"/>
    <property type="match status" value="1"/>
</dbReference>
<dbReference type="SUPFAM" id="SSF53850">
    <property type="entry name" value="Periplasmic binding protein-like II"/>
    <property type="match status" value="1"/>
</dbReference>
<organism evidence="6 7">
    <name type="scientific">Rhizobium multihospitium</name>
    <dbReference type="NCBI Taxonomy" id="410764"/>
    <lineage>
        <taxon>Bacteria</taxon>
        <taxon>Pseudomonadati</taxon>
        <taxon>Pseudomonadota</taxon>
        <taxon>Alphaproteobacteria</taxon>
        <taxon>Hyphomicrobiales</taxon>
        <taxon>Rhizobiaceae</taxon>
        <taxon>Rhizobium/Agrobacterium group</taxon>
        <taxon>Rhizobium</taxon>
    </lineage>
</organism>
<gene>
    <name evidence="6" type="ORF">GA0061103_2114</name>
</gene>
<dbReference type="CDD" id="cd00995">
    <property type="entry name" value="PBP2_NikA_DppA_OppA_like"/>
    <property type="match status" value="1"/>
</dbReference>
<evidence type="ECO:0000259" key="5">
    <source>
        <dbReference type="Pfam" id="PF00496"/>
    </source>
</evidence>
<comment type="similarity">
    <text evidence="2">Belongs to the bacterial solute-binding protein 5 family.</text>
</comment>
<evidence type="ECO:0000256" key="2">
    <source>
        <dbReference type="ARBA" id="ARBA00005695"/>
    </source>
</evidence>
<proteinExistence type="inferred from homology"/>
<dbReference type="EMBL" id="FMAG01000001">
    <property type="protein sequence ID" value="SCB14305.1"/>
    <property type="molecule type" value="Genomic_DNA"/>
</dbReference>
<evidence type="ECO:0000313" key="6">
    <source>
        <dbReference type="EMBL" id="SCB14305.1"/>
    </source>
</evidence>
<evidence type="ECO:0000313" key="7">
    <source>
        <dbReference type="Proteomes" id="UP000199101"/>
    </source>
</evidence>
<dbReference type="Gene3D" id="3.10.105.10">
    <property type="entry name" value="Dipeptide-binding Protein, Domain 3"/>
    <property type="match status" value="1"/>
</dbReference>
<evidence type="ECO:0000256" key="3">
    <source>
        <dbReference type="ARBA" id="ARBA00022729"/>
    </source>
</evidence>
<comment type="subcellular location">
    <subcellularLocation>
        <location evidence="1">Periplasm</location>
    </subcellularLocation>
</comment>
<dbReference type="PANTHER" id="PTHR30290">
    <property type="entry name" value="PERIPLASMIC BINDING COMPONENT OF ABC TRANSPORTER"/>
    <property type="match status" value="1"/>
</dbReference>
<dbReference type="RefSeq" id="WP_092707751.1">
    <property type="nucleotide sequence ID" value="NZ_FMAG01000001.1"/>
</dbReference>
<protein>
    <submittedName>
        <fullName evidence="6">Peptide/nickel transport system substrate-binding protein</fullName>
    </submittedName>
</protein>
<dbReference type="InterPro" id="IPR039424">
    <property type="entry name" value="SBP_5"/>
</dbReference>
<dbReference type="GO" id="GO:0015833">
    <property type="term" value="P:peptide transport"/>
    <property type="evidence" value="ECO:0007669"/>
    <property type="project" value="TreeGrafter"/>
</dbReference>
<evidence type="ECO:0000256" key="4">
    <source>
        <dbReference type="SAM" id="SignalP"/>
    </source>
</evidence>
<feature type="chain" id="PRO_5008683182" evidence="4">
    <location>
        <begin position="30"/>
        <end position="511"/>
    </location>
</feature>
<dbReference type="Pfam" id="PF00496">
    <property type="entry name" value="SBP_bac_5"/>
    <property type="match status" value="1"/>
</dbReference>
<feature type="signal peptide" evidence="4">
    <location>
        <begin position="1"/>
        <end position="29"/>
    </location>
</feature>
<dbReference type="Gene3D" id="3.90.76.10">
    <property type="entry name" value="Dipeptide-binding Protein, Domain 1"/>
    <property type="match status" value="1"/>
</dbReference>
<keyword evidence="7" id="KW-1185">Reference proteome</keyword>
<dbReference type="AlphaFoldDB" id="A0A1C3UFX2"/>
<dbReference type="InterPro" id="IPR030678">
    <property type="entry name" value="Peptide/Ni-bd"/>
</dbReference>
<keyword evidence="3 4" id="KW-0732">Signal</keyword>
<accession>A0A1C3UFX2</accession>